<dbReference type="GeneID" id="45797425"/>
<dbReference type="RefSeq" id="WP_023616180.1">
    <property type="nucleotide sequence ID" value="NZ_CP110533.1"/>
</dbReference>
<protein>
    <submittedName>
        <fullName evidence="1">Tail fiber assembly protein</fullName>
    </submittedName>
</protein>
<evidence type="ECO:0000313" key="2">
    <source>
        <dbReference type="Proteomes" id="UP001219309"/>
    </source>
</evidence>
<evidence type="ECO:0000313" key="1">
    <source>
        <dbReference type="EMBL" id="WFC82076.1"/>
    </source>
</evidence>
<dbReference type="Proteomes" id="UP001219309">
    <property type="component" value="Chromosome"/>
</dbReference>
<sequence length="145" mass="16354">MHSQLFSNKTRGFYPIKSLRYYKSVNALPDDLVRVSDSEHEKFVGAAPVNCAPSYNVESKQMEWVTVAAPVRTPEEILAANRRELLSRQREAAVSAFPLQSAVDLGMATEEEKTQLEELKKYVVELTGVDLSVPDWPKTPEWISV</sequence>
<organism evidence="1 2">
    <name type="scientific">Enterobacter quasiroggenkampii</name>
    <dbReference type="NCBI Taxonomy" id="2497436"/>
    <lineage>
        <taxon>Bacteria</taxon>
        <taxon>Pseudomonadati</taxon>
        <taxon>Pseudomonadota</taxon>
        <taxon>Gammaproteobacteria</taxon>
        <taxon>Enterobacterales</taxon>
        <taxon>Enterobacteriaceae</taxon>
        <taxon>Enterobacter</taxon>
    </lineage>
</organism>
<gene>
    <name evidence="1" type="ORF">OM418_19045</name>
</gene>
<reference evidence="1 2" key="1">
    <citation type="submission" date="2022-10" db="EMBL/GenBank/DDBJ databases">
        <title>Dissemination of Carbapenem-producing Enterobacteriaceae in the natural water sources, Central Thailand.</title>
        <authorList>
            <person name="Songsaeng W."/>
            <person name="Prapasarakul N."/>
            <person name="Am-In N."/>
            <person name="Wongsurawat T."/>
            <person name="Sirichokchatchawan W."/>
        </authorList>
    </citation>
    <scope>NUCLEOTIDE SEQUENCE [LARGE SCALE GENOMIC DNA]</scope>
    <source>
        <strain evidence="1 2">WS12-3</strain>
    </source>
</reference>
<dbReference type="EMBL" id="CP110533">
    <property type="protein sequence ID" value="WFC82076.1"/>
    <property type="molecule type" value="Genomic_DNA"/>
</dbReference>
<keyword evidence="2" id="KW-1185">Reference proteome</keyword>
<dbReference type="InterPro" id="IPR003458">
    <property type="entry name" value="Phage_T4_Gp38_tail_assem"/>
</dbReference>
<accession>A0ABY8E162</accession>
<dbReference type="Pfam" id="PF02413">
    <property type="entry name" value="Caudo_TAP"/>
    <property type="match status" value="1"/>
</dbReference>
<name>A0ABY8E162_9ENTR</name>
<proteinExistence type="predicted"/>